<evidence type="ECO:0000313" key="6">
    <source>
        <dbReference type="Proteomes" id="UP000266292"/>
    </source>
</evidence>
<feature type="domain" description="HTH gntR-type" evidence="4">
    <location>
        <begin position="7"/>
        <end position="75"/>
    </location>
</feature>
<protein>
    <submittedName>
        <fullName evidence="5">GntR family transcriptional regulator</fullName>
    </submittedName>
</protein>
<dbReference type="RefSeq" id="WP_025608893.1">
    <property type="nucleotide sequence ID" value="NZ_CP021235.1"/>
</dbReference>
<dbReference type="KEGG" id="pact:CA264_18515"/>
<dbReference type="PANTHER" id="PTHR38445">
    <property type="entry name" value="HTH-TYPE TRANSCRIPTIONAL REPRESSOR YTRA"/>
    <property type="match status" value="1"/>
</dbReference>
<sequence>MEFKENQAIYLQIANRFFENILKKEWQSGDKIPSIRDMAVEFEVNPNTTMRTFNYLQEKGIIYNKRGIGYFLAEDGFEKTIALKKEQFVEEELPAFLRTMKLLGLSLDDLKAYAARYAGASVN</sequence>
<organism evidence="5 6">
    <name type="scientific">Pontibacter actiniarum</name>
    <dbReference type="NCBI Taxonomy" id="323450"/>
    <lineage>
        <taxon>Bacteria</taxon>
        <taxon>Pseudomonadati</taxon>
        <taxon>Bacteroidota</taxon>
        <taxon>Cytophagia</taxon>
        <taxon>Cytophagales</taxon>
        <taxon>Hymenobacteraceae</taxon>
        <taxon>Pontibacter</taxon>
    </lineage>
</organism>
<keyword evidence="6" id="KW-1185">Reference proteome</keyword>
<dbReference type="Gene3D" id="1.10.10.10">
    <property type="entry name" value="Winged helix-like DNA-binding domain superfamily/Winged helix DNA-binding domain"/>
    <property type="match status" value="1"/>
</dbReference>
<dbReference type="AlphaFoldDB" id="A0A1X9YWF7"/>
<dbReference type="Proteomes" id="UP000266292">
    <property type="component" value="Chromosome"/>
</dbReference>
<keyword evidence="3" id="KW-0804">Transcription</keyword>
<dbReference type="EMBL" id="CP021235">
    <property type="protein sequence ID" value="ARS37257.1"/>
    <property type="molecule type" value="Genomic_DNA"/>
</dbReference>
<keyword evidence="2" id="KW-0238">DNA-binding</keyword>
<dbReference type="InterPro" id="IPR000524">
    <property type="entry name" value="Tscrpt_reg_HTH_GntR"/>
</dbReference>
<dbReference type="Gene3D" id="1.10.287.100">
    <property type="match status" value="1"/>
</dbReference>
<gene>
    <name evidence="5" type="ORF">CA264_18515</name>
</gene>
<dbReference type="CDD" id="cd07377">
    <property type="entry name" value="WHTH_GntR"/>
    <property type="match status" value="1"/>
</dbReference>
<accession>A0A1X9YWF7</accession>
<dbReference type="Pfam" id="PF00392">
    <property type="entry name" value="GntR"/>
    <property type="match status" value="1"/>
</dbReference>
<dbReference type="PROSITE" id="PS50949">
    <property type="entry name" value="HTH_GNTR"/>
    <property type="match status" value="1"/>
</dbReference>
<dbReference type="SUPFAM" id="SSF46785">
    <property type="entry name" value="Winged helix' DNA-binding domain"/>
    <property type="match status" value="1"/>
</dbReference>
<evidence type="ECO:0000313" key="5">
    <source>
        <dbReference type="EMBL" id="ARS37257.1"/>
    </source>
</evidence>
<proteinExistence type="predicted"/>
<dbReference type="OrthoDB" id="362473at2"/>
<evidence type="ECO:0000256" key="1">
    <source>
        <dbReference type="ARBA" id="ARBA00023015"/>
    </source>
</evidence>
<dbReference type="InterPro" id="IPR036388">
    <property type="entry name" value="WH-like_DNA-bd_sf"/>
</dbReference>
<dbReference type="InterPro" id="IPR036390">
    <property type="entry name" value="WH_DNA-bd_sf"/>
</dbReference>
<evidence type="ECO:0000256" key="2">
    <source>
        <dbReference type="ARBA" id="ARBA00023125"/>
    </source>
</evidence>
<reference evidence="6" key="1">
    <citation type="submission" date="2017-05" db="EMBL/GenBank/DDBJ databases">
        <authorList>
            <person name="Ray J."/>
            <person name="Price M."/>
            <person name="Deutschbauer A."/>
        </authorList>
    </citation>
    <scope>NUCLEOTIDE SEQUENCE [LARGE SCALE GENOMIC DNA]</scope>
    <source>
        <strain evidence="6">DSM 19842</strain>
    </source>
</reference>
<dbReference type="STRING" id="709015.GCA_000472485_03734"/>
<name>A0A1X9YWF7_9BACT</name>
<evidence type="ECO:0000259" key="4">
    <source>
        <dbReference type="PROSITE" id="PS50949"/>
    </source>
</evidence>
<dbReference type="PANTHER" id="PTHR38445:SF10">
    <property type="entry name" value="GNTR-FAMILY TRANSCRIPTIONAL REGULATOR"/>
    <property type="match status" value="1"/>
</dbReference>
<dbReference type="GO" id="GO:0003700">
    <property type="term" value="F:DNA-binding transcription factor activity"/>
    <property type="evidence" value="ECO:0007669"/>
    <property type="project" value="InterPro"/>
</dbReference>
<keyword evidence="1" id="KW-0805">Transcription regulation</keyword>
<dbReference type="SMART" id="SM00345">
    <property type="entry name" value="HTH_GNTR"/>
    <property type="match status" value="1"/>
</dbReference>
<evidence type="ECO:0000256" key="3">
    <source>
        <dbReference type="ARBA" id="ARBA00023163"/>
    </source>
</evidence>
<dbReference type="GO" id="GO:0003677">
    <property type="term" value="F:DNA binding"/>
    <property type="evidence" value="ECO:0007669"/>
    <property type="project" value="UniProtKB-KW"/>
</dbReference>